<keyword evidence="7 15" id="KW-0418">Kinase</keyword>
<dbReference type="SUPFAM" id="SSF55874">
    <property type="entry name" value="ATPase domain of HSP90 chaperone/DNA topoisomerase II/histidine kinase"/>
    <property type="match status" value="1"/>
</dbReference>
<dbReference type="Gene3D" id="6.10.340.10">
    <property type="match status" value="1"/>
</dbReference>
<keyword evidence="2" id="KW-1003">Cell membrane</keyword>
<keyword evidence="8" id="KW-0067">ATP-binding</keyword>
<evidence type="ECO:0000256" key="4">
    <source>
        <dbReference type="ARBA" id="ARBA00022679"/>
    </source>
</evidence>
<dbReference type="InterPro" id="IPR010559">
    <property type="entry name" value="Sig_transdc_His_kin_internal"/>
</dbReference>
<evidence type="ECO:0000313" key="15">
    <source>
        <dbReference type="EMBL" id="HIT41374.1"/>
    </source>
</evidence>
<dbReference type="PROSITE" id="PS50885">
    <property type="entry name" value="HAMP"/>
    <property type="match status" value="1"/>
</dbReference>
<evidence type="ECO:0000256" key="9">
    <source>
        <dbReference type="ARBA" id="ARBA00022989"/>
    </source>
</evidence>
<dbReference type="Gene3D" id="3.30.565.10">
    <property type="entry name" value="Histidine kinase-like ATPase, C-terminal domain"/>
    <property type="match status" value="1"/>
</dbReference>
<protein>
    <submittedName>
        <fullName evidence="15">Histidine kinase</fullName>
    </submittedName>
</protein>
<dbReference type="InterPro" id="IPR036890">
    <property type="entry name" value="HATPase_C_sf"/>
</dbReference>
<dbReference type="InterPro" id="IPR003660">
    <property type="entry name" value="HAMP_dom"/>
</dbReference>
<evidence type="ECO:0000256" key="7">
    <source>
        <dbReference type="ARBA" id="ARBA00022777"/>
    </source>
</evidence>
<dbReference type="GO" id="GO:0005886">
    <property type="term" value="C:plasma membrane"/>
    <property type="evidence" value="ECO:0007669"/>
    <property type="project" value="UniProtKB-SubCell"/>
</dbReference>
<feature type="coiled-coil region" evidence="12">
    <location>
        <begin position="368"/>
        <end position="403"/>
    </location>
</feature>
<keyword evidence="11 13" id="KW-0472">Membrane</keyword>
<keyword evidence="3" id="KW-0597">Phosphoprotein</keyword>
<evidence type="ECO:0000256" key="6">
    <source>
        <dbReference type="ARBA" id="ARBA00022741"/>
    </source>
</evidence>
<sequence length="609" mass="67984">MQHIISSVTRRFRNLSLLSRIRLVICGLGLAICIIIILISLLYYRYSSGEQTLASARRAARTAAGTFEVNYTNIIEQFVFACGTKEFASDIRSLSNASSDAVRLVQNELTTLSHCNYLVHSAMILSGDGNKACTLYSSSLQRATDELFDLRDLETVNGITLLPRRPSPLRSSVSVIPLIFPLSINAEEYAQLTLDGSTPDVYVILYLDCGKLEESLLLNGSGQTSGVFYLMNQSNIALNADDSSEHPRLLGSDDTAAFLNTLRESTQDESFASRPGSWLIARKITDTNLILLNLVPRGSLANVLGTAGASLVLIFLVVLVIFFAISLLMTSTITRPVNRLMEVVHQIEENRYTQRIEFQTNDEIGKLNQAINRMYDTIQQQMVRIKEEESEKYLTQIKLLTEQINPHFLYNTLECIQSEVLRGDSQTASSMIQYLAEYLRIGLSYGADLITVTNELRHANAYIKLMNQRFGQSIIFMYQIGPGLNQHLILKTILQPLVENSIRHGFGIDAPGIPILDPTIQVNFSSSEEVLTIEVIDNGSGFDVEEAEKILYASDPEALQHVGLHNVYHRLITYYGKDAVEMTLGSIPYYRNTVTIRIPMAVPARAESR</sequence>
<feature type="transmembrane region" description="Helical" evidence="13">
    <location>
        <begin position="303"/>
        <end position="329"/>
    </location>
</feature>
<name>A0A9D1GJM9_9FIRM</name>
<dbReference type="GO" id="GO:0000155">
    <property type="term" value="F:phosphorelay sensor kinase activity"/>
    <property type="evidence" value="ECO:0007669"/>
    <property type="project" value="InterPro"/>
</dbReference>
<dbReference type="PANTHER" id="PTHR34220">
    <property type="entry name" value="SENSOR HISTIDINE KINASE YPDA"/>
    <property type="match status" value="1"/>
</dbReference>
<keyword evidence="9 13" id="KW-1133">Transmembrane helix</keyword>
<evidence type="ECO:0000256" key="8">
    <source>
        <dbReference type="ARBA" id="ARBA00022840"/>
    </source>
</evidence>
<keyword evidence="10" id="KW-0902">Two-component regulatory system</keyword>
<dbReference type="CDD" id="cd06225">
    <property type="entry name" value="HAMP"/>
    <property type="match status" value="1"/>
</dbReference>
<dbReference type="InterPro" id="IPR050640">
    <property type="entry name" value="Bact_2-comp_sensor_kinase"/>
</dbReference>
<evidence type="ECO:0000256" key="10">
    <source>
        <dbReference type="ARBA" id="ARBA00023012"/>
    </source>
</evidence>
<reference evidence="15" key="1">
    <citation type="submission" date="2020-10" db="EMBL/GenBank/DDBJ databases">
        <authorList>
            <person name="Gilroy R."/>
        </authorList>
    </citation>
    <scope>NUCLEOTIDE SEQUENCE</scope>
    <source>
        <strain evidence="15">CHK123-3438</strain>
    </source>
</reference>
<evidence type="ECO:0000259" key="14">
    <source>
        <dbReference type="PROSITE" id="PS50885"/>
    </source>
</evidence>
<feature type="transmembrane region" description="Helical" evidence="13">
    <location>
        <begin position="21"/>
        <end position="44"/>
    </location>
</feature>
<dbReference type="Pfam" id="PF00672">
    <property type="entry name" value="HAMP"/>
    <property type="match status" value="1"/>
</dbReference>
<dbReference type="InterPro" id="IPR003594">
    <property type="entry name" value="HATPase_dom"/>
</dbReference>
<dbReference type="Proteomes" id="UP000886860">
    <property type="component" value="Unassembled WGS sequence"/>
</dbReference>
<dbReference type="AlphaFoldDB" id="A0A9D1GJM9"/>
<proteinExistence type="predicted"/>
<evidence type="ECO:0000256" key="5">
    <source>
        <dbReference type="ARBA" id="ARBA00022692"/>
    </source>
</evidence>
<keyword evidence="5 13" id="KW-0812">Transmembrane</keyword>
<feature type="domain" description="HAMP" evidence="14">
    <location>
        <begin position="331"/>
        <end position="383"/>
    </location>
</feature>
<dbReference type="PANTHER" id="PTHR34220:SF11">
    <property type="entry name" value="SENSOR PROTEIN KINASE HPTS"/>
    <property type="match status" value="1"/>
</dbReference>
<comment type="caution">
    <text evidence="15">The sequence shown here is derived from an EMBL/GenBank/DDBJ whole genome shotgun (WGS) entry which is preliminary data.</text>
</comment>
<organism evidence="15 16">
    <name type="scientific">Candidatus Caccovicinus merdipullorum</name>
    <dbReference type="NCBI Taxonomy" id="2840724"/>
    <lineage>
        <taxon>Bacteria</taxon>
        <taxon>Bacillati</taxon>
        <taxon>Bacillota</taxon>
        <taxon>Clostridia</taxon>
        <taxon>Eubacteriales</taxon>
        <taxon>Candidatus Caccovicinus</taxon>
    </lineage>
</organism>
<comment type="subcellular location">
    <subcellularLocation>
        <location evidence="1">Cell membrane</location>
        <topology evidence="1">Multi-pass membrane protein</topology>
    </subcellularLocation>
</comment>
<evidence type="ECO:0000256" key="12">
    <source>
        <dbReference type="SAM" id="Coils"/>
    </source>
</evidence>
<gene>
    <name evidence="15" type="ORF">IAB60_04590</name>
</gene>
<dbReference type="GO" id="GO:0005524">
    <property type="term" value="F:ATP binding"/>
    <property type="evidence" value="ECO:0007669"/>
    <property type="project" value="UniProtKB-KW"/>
</dbReference>
<evidence type="ECO:0000256" key="3">
    <source>
        <dbReference type="ARBA" id="ARBA00022553"/>
    </source>
</evidence>
<dbReference type="SUPFAM" id="SSF158472">
    <property type="entry name" value="HAMP domain-like"/>
    <property type="match status" value="1"/>
</dbReference>
<evidence type="ECO:0000256" key="2">
    <source>
        <dbReference type="ARBA" id="ARBA00022475"/>
    </source>
</evidence>
<keyword evidence="12" id="KW-0175">Coiled coil</keyword>
<reference evidence="15" key="2">
    <citation type="journal article" date="2021" name="PeerJ">
        <title>Extensive microbial diversity within the chicken gut microbiome revealed by metagenomics and culture.</title>
        <authorList>
            <person name="Gilroy R."/>
            <person name="Ravi A."/>
            <person name="Getino M."/>
            <person name="Pursley I."/>
            <person name="Horton D.L."/>
            <person name="Alikhan N.F."/>
            <person name="Baker D."/>
            <person name="Gharbi K."/>
            <person name="Hall N."/>
            <person name="Watson M."/>
            <person name="Adriaenssens E.M."/>
            <person name="Foster-Nyarko E."/>
            <person name="Jarju S."/>
            <person name="Secka A."/>
            <person name="Antonio M."/>
            <person name="Oren A."/>
            <person name="Chaudhuri R.R."/>
            <person name="La Ragione R."/>
            <person name="Hildebrand F."/>
            <person name="Pallen M.J."/>
        </authorList>
    </citation>
    <scope>NUCLEOTIDE SEQUENCE</scope>
    <source>
        <strain evidence="15">CHK123-3438</strain>
    </source>
</reference>
<keyword evidence="4" id="KW-0808">Transferase</keyword>
<dbReference type="EMBL" id="DVKS01000073">
    <property type="protein sequence ID" value="HIT41374.1"/>
    <property type="molecule type" value="Genomic_DNA"/>
</dbReference>
<dbReference type="SMART" id="SM00304">
    <property type="entry name" value="HAMP"/>
    <property type="match status" value="1"/>
</dbReference>
<dbReference type="Pfam" id="PF02518">
    <property type="entry name" value="HATPase_c"/>
    <property type="match status" value="1"/>
</dbReference>
<evidence type="ECO:0000256" key="13">
    <source>
        <dbReference type="SAM" id="Phobius"/>
    </source>
</evidence>
<evidence type="ECO:0000256" key="11">
    <source>
        <dbReference type="ARBA" id="ARBA00023136"/>
    </source>
</evidence>
<evidence type="ECO:0000313" key="16">
    <source>
        <dbReference type="Proteomes" id="UP000886860"/>
    </source>
</evidence>
<accession>A0A9D1GJM9</accession>
<evidence type="ECO:0000256" key="1">
    <source>
        <dbReference type="ARBA" id="ARBA00004651"/>
    </source>
</evidence>
<dbReference type="Pfam" id="PF06580">
    <property type="entry name" value="His_kinase"/>
    <property type="match status" value="1"/>
</dbReference>
<keyword evidence="6" id="KW-0547">Nucleotide-binding</keyword>